<keyword evidence="4" id="KW-1134">Transmembrane beta strand</keyword>
<dbReference type="Proteomes" id="UP000321583">
    <property type="component" value="Unassembled WGS sequence"/>
</dbReference>
<keyword evidence="3" id="KW-0813">Transport</keyword>
<feature type="region of interest" description="Disordered" evidence="9">
    <location>
        <begin position="1"/>
        <end position="20"/>
    </location>
</feature>
<accession>A0A562DIP6</accession>
<evidence type="ECO:0000256" key="6">
    <source>
        <dbReference type="ARBA" id="ARBA00022927"/>
    </source>
</evidence>
<evidence type="ECO:0000256" key="8">
    <source>
        <dbReference type="ARBA" id="ARBA00023237"/>
    </source>
</evidence>
<dbReference type="GO" id="GO:0009279">
    <property type="term" value="C:cell outer membrane"/>
    <property type="evidence" value="ECO:0007669"/>
    <property type="project" value="UniProtKB-SubCell"/>
</dbReference>
<evidence type="ECO:0000256" key="1">
    <source>
        <dbReference type="ARBA" id="ARBA00004442"/>
    </source>
</evidence>
<dbReference type="Gene3D" id="3.10.20.310">
    <property type="entry name" value="membrane protein fhac"/>
    <property type="match status" value="1"/>
</dbReference>
<name>A0A562DIP6_9GAMM</name>
<organism evidence="12 13">
    <name type="scientific">Pseudoxanthomonas taiwanensis J19</name>
    <dbReference type="NCBI Taxonomy" id="935569"/>
    <lineage>
        <taxon>Bacteria</taxon>
        <taxon>Pseudomonadati</taxon>
        <taxon>Pseudomonadota</taxon>
        <taxon>Gammaproteobacteria</taxon>
        <taxon>Lysobacterales</taxon>
        <taxon>Lysobacteraceae</taxon>
        <taxon>Pseudoxanthomonas</taxon>
    </lineage>
</organism>
<feature type="compositionally biased region" description="Basic residues" evidence="9">
    <location>
        <begin position="1"/>
        <end position="13"/>
    </location>
</feature>
<gene>
    <name evidence="12" type="ORF">L613_003700000050</name>
</gene>
<dbReference type="Pfam" id="PF08479">
    <property type="entry name" value="POTRA_2"/>
    <property type="match status" value="1"/>
</dbReference>
<keyword evidence="8" id="KW-0998">Cell outer membrane</keyword>
<dbReference type="InterPro" id="IPR005565">
    <property type="entry name" value="Hemolysn_activator_HlyB_C"/>
</dbReference>
<proteinExistence type="inferred from homology"/>
<evidence type="ECO:0000256" key="9">
    <source>
        <dbReference type="SAM" id="MobiDB-lite"/>
    </source>
</evidence>
<keyword evidence="6" id="KW-0653">Protein transport</keyword>
<dbReference type="EMBL" id="VLJS01000066">
    <property type="protein sequence ID" value="TWH09475.1"/>
    <property type="molecule type" value="Genomic_DNA"/>
</dbReference>
<feature type="chain" id="PRO_5022030538" evidence="10">
    <location>
        <begin position="40"/>
        <end position="573"/>
    </location>
</feature>
<comment type="caution">
    <text evidence="12">The sequence shown here is derived from an EMBL/GenBank/DDBJ whole genome shotgun (WGS) entry which is preliminary data.</text>
</comment>
<dbReference type="PANTHER" id="PTHR34597:SF1">
    <property type="entry name" value="HEME_HEMOPEXIN TRANSPORTER PROTEIN HUXB"/>
    <property type="match status" value="1"/>
</dbReference>
<evidence type="ECO:0000313" key="13">
    <source>
        <dbReference type="Proteomes" id="UP000321583"/>
    </source>
</evidence>
<reference evidence="12 13" key="1">
    <citation type="submission" date="2019-07" db="EMBL/GenBank/DDBJ databases">
        <title>Genome sequencing of lignin-degrading bacterial isolates.</title>
        <authorList>
            <person name="Gladden J."/>
        </authorList>
    </citation>
    <scope>NUCLEOTIDE SEQUENCE [LARGE SCALE GENOMIC DNA]</scope>
    <source>
        <strain evidence="12 13">J19</strain>
    </source>
</reference>
<keyword evidence="5" id="KW-0812">Transmembrane</keyword>
<dbReference type="OrthoDB" id="572300at2"/>
<keyword evidence="10" id="KW-0732">Signal</keyword>
<evidence type="ECO:0000256" key="10">
    <source>
        <dbReference type="SAM" id="SignalP"/>
    </source>
</evidence>
<dbReference type="InterPro" id="IPR034746">
    <property type="entry name" value="POTRA"/>
</dbReference>
<protein>
    <submittedName>
        <fullName evidence="12">Hemolysin activation/secretion protein</fullName>
    </submittedName>
</protein>
<dbReference type="InterPro" id="IPR051544">
    <property type="entry name" value="TPS_OM_transporter"/>
</dbReference>
<dbReference type="PANTHER" id="PTHR34597">
    <property type="entry name" value="SLR1661 PROTEIN"/>
    <property type="match status" value="1"/>
</dbReference>
<comment type="similarity">
    <text evidence="2">Belongs to the TPS (TC 1.B.20) family.</text>
</comment>
<evidence type="ECO:0000256" key="2">
    <source>
        <dbReference type="ARBA" id="ARBA00009055"/>
    </source>
</evidence>
<keyword evidence="7" id="KW-0472">Membrane</keyword>
<evidence type="ECO:0000313" key="12">
    <source>
        <dbReference type="EMBL" id="TWH09475.1"/>
    </source>
</evidence>
<dbReference type="GO" id="GO:0008320">
    <property type="term" value="F:protein transmembrane transporter activity"/>
    <property type="evidence" value="ECO:0007669"/>
    <property type="project" value="TreeGrafter"/>
</dbReference>
<evidence type="ECO:0000256" key="3">
    <source>
        <dbReference type="ARBA" id="ARBA00022448"/>
    </source>
</evidence>
<feature type="domain" description="POTRA" evidence="11">
    <location>
        <begin position="80"/>
        <end position="154"/>
    </location>
</feature>
<evidence type="ECO:0000256" key="7">
    <source>
        <dbReference type="ARBA" id="ARBA00023136"/>
    </source>
</evidence>
<dbReference type="PROSITE" id="PS51779">
    <property type="entry name" value="POTRA"/>
    <property type="match status" value="1"/>
</dbReference>
<dbReference type="GO" id="GO:0098046">
    <property type="term" value="C:type V protein secretion system complex"/>
    <property type="evidence" value="ECO:0007669"/>
    <property type="project" value="TreeGrafter"/>
</dbReference>
<comment type="subcellular location">
    <subcellularLocation>
        <location evidence="1">Cell outer membrane</location>
    </subcellularLocation>
</comment>
<dbReference type="Gene3D" id="2.40.160.50">
    <property type="entry name" value="membrane protein fhac: a member of the omp85/tpsb transporter family"/>
    <property type="match status" value="1"/>
</dbReference>
<dbReference type="GO" id="GO:0046819">
    <property type="term" value="P:protein secretion by the type V secretion system"/>
    <property type="evidence" value="ECO:0007669"/>
    <property type="project" value="TreeGrafter"/>
</dbReference>
<evidence type="ECO:0000256" key="4">
    <source>
        <dbReference type="ARBA" id="ARBA00022452"/>
    </source>
</evidence>
<evidence type="ECO:0000256" key="5">
    <source>
        <dbReference type="ARBA" id="ARBA00022692"/>
    </source>
</evidence>
<dbReference type="Pfam" id="PF03865">
    <property type="entry name" value="ShlB"/>
    <property type="match status" value="1"/>
</dbReference>
<keyword evidence="13" id="KW-1185">Reference proteome</keyword>
<dbReference type="AlphaFoldDB" id="A0A562DIP6"/>
<evidence type="ECO:0000259" key="11">
    <source>
        <dbReference type="PROSITE" id="PS51779"/>
    </source>
</evidence>
<feature type="signal peptide" evidence="10">
    <location>
        <begin position="1"/>
        <end position="39"/>
    </location>
</feature>
<dbReference type="RefSeq" id="WP_019398716.1">
    <property type="nucleotide sequence ID" value="NZ_VLJS01000066.1"/>
</dbReference>
<sequence length="573" mass="61930">MRSTARRPHRPTRSRPAPRGAAVLAAALAALLPPASALATPPDAGQVQRQAERALGMAPVAPPAPATREQPAADEAGPRFEVRRFRLEGATLLPEATLQEALAPWRDRPLRFSDLQAALRRIVALYRAHGWFARAELPEQDITDGTVVVQVLEGRLGRIGVLDAGSRARGDFVAAMAGRGLRAGEPYPMWRLERGLLLANDLPGVYVDGVLQPGQEPGTSDLVLQVEDGPLFGGSLAVGNDGSRYTGRAQAIGRLTVDNPSGYGDQLGATVMRGEELEYAGASYTLPLGASGLRGSLGYTDLHYRLGKEFEELEARGASRLYRAGVSYPLLRSEAANLEMELAWARRLQEDASLGEELRRRRLHDLTLSLFGDAVHAGSGHTAWILDLAHGRVRLGLPVELEFDSAGVHGDFSLARLELRHDRWLGRDWYLRARVNGQWADGNLDSSQQFVLGGPSGVRGYPVNEAPGDSGALAQLELHRVFPAPGSSEVDAFLFADGGRIRARQDPWDPALVNRYGLAAAGLGLRWYRRGTTLGLALAAPLGDNPGGLDGANQDGTRRGPQLWFNLRQRFSP</sequence>
<dbReference type="InterPro" id="IPR013686">
    <property type="entry name" value="Polypept-transport_assoc_ShlB"/>
</dbReference>